<dbReference type="PANTHER" id="PTHR46060:SF1">
    <property type="entry name" value="MARINER MOS1 TRANSPOSASE-LIKE PROTEIN"/>
    <property type="match status" value="1"/>
</dbReference>
<name>A0A0R3UQI4_MESCO</name>
<dbReference type="WBParaSite" id="MCOS_0001013901-mRNA-1">
    <property type="protein sequence ID" value="MCOS_0001013901-mRNA-1"/>
    <property type="gene ID" value="MCOS_0001013901"/>
</dbReference>
<dbReference type="OrthoDB" id="6125136at2759"/>
<sequence length="83" mass="9576">MSWEVLPHAAYSPDLAPSDHHLLRSMQEHVVVDKQFKSLDDVRKCIDDVSIASKPAGFFRDGIRALRERWRKAMENDGQYFCG</sequence>
<organism evidence="3">
    <name type="scientific">Mesocestoides corti</name>
    <name type="common">Flatworm</name>
    <dbReference type="NCBI Taxonomy" id="53468"/>
    <lineage>
        <taxon>Eukaryota</taxon>
        <taxon>Metazoa</taxon>
        <taxon>Spiralia</taxon>
        <taxon>Lophotrochozoa</taxon>
        <taxon>Platyhelminthes</taxon>
        <taxon>Cestoda</taxon>
        <taxon>Eucestoda</taxon>
        <taxon>Cyclophyllidea</taxon>
        <taxon>Mesocestoididae</taxon>
        <taxon>Mesocestoides</taxon>
    </lineage>
</organism>
<evidence type="ECO:0000313" key="3">
    <source>
        <dbReference type="WBParaSite" id="MCOS_0001013901-mRNA-1"/>
    </source>
</evidence>
<evidence type="ECO:0000313" key="2">
    <source>
        <dbReference type="Proteomes" id="UP000267029"/>
    </source>
</evidence>
<dbReference type="InterPro" id="IPR052709">
    <property type="entry name" value="Transposase-MT_Hybrid"/>
</dbReference>
<reference evidence="3" key="1">
    <citation type="submission" date="2017-02" db="UniProtKB">
        <authorList>
            <consortium name="WormBaseParasite"/>
        </authorList>
    </citation>
    <scope>IDENTIFICATION</scope>
</reference>
<dbReference type="PANTHER" id="PTHR46060">
    <property type="entry name" value="MARINER MOS1 TRANSPOSASE-LIKE PROTEIN"/>
    <property type="match status" value="1"/>
</dbReference>
<dbReference type="EMBL" id="UXSR01006023">
    <property type="protein sequence ID" value="VDD84137.1"/>
    <property type="molecule type" value="Genomic_DNA"/>
</dbReference>
<dbReference type="GO" id="GO:0003676">
    <property type="term" value="F:nucleic acid binding"/>
    <property type="evidence" value="ECO:0007669"/>
    <property type="project" value="InterPro"/>
</dbReference>
<proteinExistence type="predicted"/>
<dbReference type="AlphaFoldDB" id="A0A0R3UQI4"/>
<dbReference type="InterPro" id="IPR036397">
    <property type="entry name" value="RNaseH_sf"/>
</dbReference>
<dbReference type="Proteomes" id="UP000267029">
    <property type="component" value="Unassembled WGS sequence"/>
</dbReference>
<dbReference type="STRING" id="53468.A0A0R3UQI4"/>
<keyword evidence="2" id="KW-1185">Reference proteome</keyword>
<reference evidence="1 2" key="2">
    <citation type="submission" date="2018-10" db="EMBL/GenBank/DDBJ databases">
        <authorList>
            <consortium name="Pathogen Informatics"/>
        </authorList>
    </citation>
    <scope>NUCLEOTIDE SEQUENCE [LARGE SCALE GENOMIC DNA]</scope>
</reference>
<evidence type="ECO:0000313" key="1">
    <source>
        <dbReference type="EMBL" id="VDD84137.1"/>
    </source>
</evidence>
<accession>A0A0R3UQI4</accession>
<gene>
    <name evidence="1" type="ORF">MCOS_LOCUS10140</name>
</gene>
<dbReference type="Gene3D" id="3.30.420.10">
    <property type="entry name" value="Ribonuclease H-like superfamily/Ribonuclease H"/>
    <property type="match status" value="1"/>
</dbReference>
<protein>
    <submittedName>
        <fullName evidence="3">Histone-lysine N-methyltransferase SETMAR</fullName>
    </submittedName>
</protein>